<reference evidence="3" key="2">
    <citation type="submission" date="2021-01" db="EMBL/GenBank/DDBJ databases">
        <authorList>
            <person name="Schikora-Tamarit M.A."/>
        </authorList>
    </citation>
    <scope>NUCLEOTIDE SEQUENCE</scope>
    <source>
        <strain evidence="3">CBS6075</strain>
    </source>
</reference>
<sequence>MLSREARKEARKRGSARRKIDLDGLVLRPSQPKSPRSPAKPRSPKTPKIRKSPRTPGSRTTPKRLASAELSSPGTPEISSFISPERERTPRELFETPKTRTSRRSTKTPQRTPKSATPKRTPQLAAKQRTPKSVGRAAKTAKKAGRPRKQAKQTAVAAEEPPAPSYYDYVDEQVIEATRKRVTQKHREKTAERREHTAQVQESVQDKRRRSGNYIEIKYGRLPRNKTKLVTLDVIKQVLVDHLGSSDAPEQAVGVQRKKLEQFLRSYADQIDAHFSRLIDTYLTNNLILTELGELNKLKNEKRSRIYEIRQQRREVAVKLNSLRRKYLEKTENHRRKMKIYKQLSSLEEGGDNASFAMTRLGRLQPIIDPQFGVVDKLQLLNELLREIQ</sequence>
<name>A0A9P8P9J9_9ASCO</name>
<feature type="region of interest" description="Disordered" evidence="1">
    <location>
        <begin position="1"/>
        <end position="160"/>
    </location>
</feature>
<dbReference type="Proteomes" id="UP000769157">
    <property type="component" value="Unassembled WGS sequence"/>
</dbReference>
<dbReference type="OrthoDB" id="3995136at2759"/>
<feature type="compositionally biased region" description="Basic and acidic residues" evidence="1">
    <location>
        <begin position="84"/>
        <end position="98"/>
    </location>
</feature>
<feature type="compositionally biased region" description="Basic residues" evidence="1">
    <location>
        <begin position="139"/>
        <end position="151"/>
    </location>
</feature>
<dbReference type="Pfam" id="PF20994">
    <property type="entry name" value="CENPU"/>
    <property type="match status" value="1"/>
</dbReference>
<feature type="compositionally biased region" description="Basic residues" evidence="1">
    <location>
        <begin position="42"/>
        <end position="53"/>
    </location>
</feature>
<evidence type="ECO:0000313" key="3">
    <source>
        <dbReference type="EMBL" id="KAH3668098.1"/>
    </source>
</evidence>
<dbReference type="GeneID" id="70233819"/>
<dbReference type="InterPro" id="IPR048743">
    <property type="entry name" value="AME1"/>
</dbReference>
<feature type="compositionally biased region" description="Low complexity" evidence="1">
    <location>
        <begin position="28"/>
        <end position="37"/>
    </location>
</feature>
<feature type="domain" description="Inner kinetochore subunit AME1" evidence="2">
    <location>
        <begin position="214"/>
        <end position="387"/>
    </location>
</feature>
<evidence type="ECO:0000313" key="4">
    <source>
        <dbReference type="Proteomes" id="UP000769157"/>
    </source>
</evidence>
<feature type="region of interest" description="Disordered" evidence="1">
    <location>
        <begin position="186"/>
        <end position="207"/>
    </location>
</feature>
<keyword evidence="4" id="KW-1185">Reference proteome</keyword>
<dbReference type="EMBL" id="JAEUBE010000158">
    <property type="protein sequence ID" value="KAH3668098.1"/>
    <property type="molecule type" value="Genomic_DNA"/>
</dbReference>
<reference evidence="3" key="1">
    <citation type="journal article" date="2021" name="Open Biol.">
        <title>Shared evolutionary footprints suggest mitochondrial oxidative damage underlies multiple complex I losses in fungi.</title>
        <authorList>
            <person name="Schikora-Tamarit M.A."/>
            <person name="Marcet-Houben M."/>
            <person name="Nosek J."/>
            <person name="Gabaldon T."/>
        </authorList>
    </citation>
    <scope>NUCLEOTIDE SEQUENCE</scope>
    <source>
        <strain evidence="3">CBS6075</strain>
    </source>
</reference>
<evidence type="ECO:0000256" key="1">
    <source>
        <dbReference type="SAM" id="MobiDB-lite"/>
    </source>
</evidence>
<proteinExistence type="predicted"/>
<feature type="compositionally biased region" description="Polar residues" evidence="1">
    <location>
        <begin position="69"/>
        <end position="82"/>
    </location>
</feature>
<organism evidence="3 4">
    <name type="scientific">Ogataea philodendri</name>
    <dbReference type="NCBI Taxonomy" id="1378263"/>
    <lineage>
        <taxon>Eukaryota</taxon>
        <taxon>Fungi</taxon>
        <taxon>Dikarya</taxon>
        <taxon>Ascomycota</taxon>
        <taxon>Saccharomycotina</taxon>
        <taxon>Pichiomycetes</taxon>
        <taxon>Pichiales</taxon>
        <taxon>Pichiaceae</taxon>
        <taxon>Ogataea</taxon>
    </lineage>
</organism>
<accession>A0A9P8P9J9</accession>
<dbReference type="AlphaFoldDB" id="A0A9P8P9J9"/>
<evidence type="ECO:0000259" key="2">
    <source>
        <dbReference type="Pfam" id="PF20994"/>
    </source>
</evidence>
<dbReference type="RefSeq" id="XP_046062512.1">
    <property type="nucleotide sequence ID" value="XM_046202658.1"/>
</dbReference>
<gene>
    <name evidence="3" type="ORF">OGAPHI_001852</name>
</gene>
<comment type="caution">
    <text evidence="3">The sequence shown here is derived from an EMBL/GenBank/DDBJ whole genome shotgun (WGS) entry which is preliminary data.</text>
</comment>
<protein>
    <recommendedName>
        <fullName evidence="2">Inner kinetochore subunit AME1 domain-containing protein</fullName>
    </recommendedName>
</protein>